<keyword evidence="5 6" id="KW-0408">Iron</keyword>
<dbReference type="InterPro" id="IPR051811">
    <property type="entry name" value="Cytochrome_c550/c551-like"/>
</dbReference>
<reference evidence="8" key="1">
    <citation type="journal article" date="2019" name="PLoS Negl. Trop. Dis.">
        <title>Revisiting the worldwide diversity of Leptospira species in the environment.</title>
        <authorList>
            <person name="Vincent A.T."/>
            <person name="Schiettekatte O."/>
            <person name="Bourhy P."/>
            <person name="Veyrier F.J."/>
            <person name="Picardeau M."/>
        </authorList>
    </citation>
    <scope>NUCLEOTIDE SEQUENCE [LARGE SCALE GENOMIC DNA]</scope>
    <source>
        <strain evidence="8">201702476</strain>
    </source>
</reference>
<dbReference type="InterPro" id="IPR009056">
    <property type="entry name" value="Cyt_c-like_dom"/>
</dbReference>
<evidence type="ECO:0000256" key="1">
    <source>
        <dbReference type="ARBA" id="ARBA00022448"/>
    </source>
</evidence>
<dbReference type="GO" id="GO:0046872">
    <property type="term" value="F:metal ion binding"/>
    <property type="evidence" value="ECO:0007669"/>
    <property type="project" value="UniProtKB-KW"/>
</dbReference>
<evidence type="ECO:0000313" key="9">
    <source>
        <dbReference type="Proteomes" id="UP000297693"/>
    </source>
</evidence>
<keyword evidence="1" id="KW-0813">Transport</keyword>
<dbReference type="RefSeq" id="WP_135621660.1">
    <property type="nucleotide sequence ID" value="NZ_RQGD01000008.1"/>
</dbReference>
<dbReference type="GO" id="GO:0020037">
    <property type="term" value="F:heme binding"/>
    <property type="evidence" value="ECO:0007669"/>
    <property type="project" value="InterPro"/>
</dbReference>
<dbReference type="PROSITE" id="PS51007">
    <property type="entry name" value="CYTC"/>
    <property type="match status" value="2"/>
</dbReference>
<dbReference type="Pfam" id="PF00034">
    <property type="entry name" value="Cytochrom_C"/>
    <property type="match status" value="2"/>
</dbReference>
<comment type="caution">
    <text evidence="8">The sequence shown here is derived from an EMBL/GenBank/DDBJ whole genome shotgun (WGS) entry which is preliminary data.</text>
</comment>
<dbReference type="SUPFAM" id="SSF46626">
    <property type="entry name" value="Cytochrome c"/>
    <property type="match status" value="2"/>
</dbReference>
<dbReference type="EMBL" id="RQGD01000008">
    <property type="protein sequence ID" value="TGL62936.1"/>
    <property type="molecule type" value="Genomic_DNA"/>
</dbReference>
<feature type="domain" description="Cytochrome c" evidence="7">
    <location>
        <begin position="158"/>
        <end position="237"/>
    </location>
</feature>
<evidence type="ECO:0000256" key="6">
    <source>
        <dbReference type="PROSITE-ProRule" id="PRU00433"/>
    </source>
</evidence>
<dbReference type="PANTHER" id="PTHR37823">
    <property type="entry name" value="CYTOCHROME C-553-LIKE"/>
    <property type="match status" value="1"/>
</dbReference>
<dbReference type="AlphaFoldDB" id="A0A4R9KA95"/>
<dbReference type="GO" id="GO:0009055">
    <property type="term" value="F:electron transfer activity"/>
    <property type="evidence" value="ECO:0007669"/>
    <property type="project" value="InterPro"/>
</dbReference>
<evidence type="ECO:0000256" key="2">
    <source>
        <dbReference type="ARBA" id="ARBA00022617"/>
    </source>
</evidence>
<gene>
    <name evidence="8" type="ORF">EHQ58_01955</name>
</gene>
<dbReference type="OrthoDB" id="9809720at2"/>
<evidence type="ECO:0000259" key="7">
    <source>
        <dbReference type="PROSITE" id="PS51007"/>
    </source>
</evidence>
<keyword evidence="4" id="KW-0249">Electron transport</keyword>
<dbReference type="Gene3D" id="1.10.760.10">
    <property type="entry name" value="Cytochrome c-like domain"/>
    <property type="match status" value="2"/>
</dbReference>
<name>A0A4R9KA95_9LEPT</name>
<evidence type="ECO:0000256" key="4">
    <source>
        <dbReference type="ARBA" id="ARBA00022982"/>
    </source>
</evidence>
<keyword evidence="9" id="KW-1185">Reference proteome</keyword>
<dbReference type="PANTHER" id="PTHR37823:SF1">
    <property type="entry name" value="CYTOCHROME C-553-LIKE"/>
    <property type="match status" value="1"/>
</dbReference>
<feature type="domain" description="Cytochrome c" evidence="7">
    <location>
        <begin position="44"/>
        <end position="125"/>
    </location>
</feature>
<evidence type="ECO:0000256" key="3">
    <source>
        <dbReference type="ARBA" id="ARBA00022723"/>
    </source>
</evidence>
<sequence>MLSKSQARAFFLGGTLFFSVVFLALTVDTIRQTDARTNASNLTESVIKGKEIWENKNCMGCHTIMGEGAYYAPDLTKVVERRGDAWIRVFLDDPQAMFPGERKMTKYNFTDEEKTNIIAFLDWVGKVDMNGWPPKPNITPIINSPKPDASINVKSVEVGTVPAPEKFSQLCTACHAVGGSGGVVGPALDHVGNKFDVAYLNRWLIDPQAVKPGTAMPKLPLSDTERKDIITYLSSLK</sequence>
<protein>
    <submittedName>
        <fullName evidence="8">Cytochrome c</fullName>
    </submittedName>
</protein>
<dbReference type="InterPro" id="IPR036909">
    <property type="entry name" value="Cyt_c-like_dom_sf"/>
</dbReference>
<keyword evidence="3 6" id="KW-0479">Metal-binding</keyword>
<proteinExistence type="predicted"/>
<dbReference type="Proteomes" id="UP000297693">
    <property type="component" value="Unassembled WGS sequence"/>
</dbReference>
<organism evidence="8 9">
    <name type="scientific">Leptospira ognonensis</name>
    <dbReference type="NCBI Taxonomy" id="2484945"/>
    <lineage>
        <taxon>Bacteria</taxon>
        <taxon>Pseudomonadati</taxon>
        <taxon>Spirochaetota</taxon>
        <taxon>Spirochaetia</taxon>
        <taxon>Leptospirales</taxon>
        <taxon>Leptospiraceae</taxon>
        <taxon>Leptospira</taxon>
    </lineage>
</organism>
<evidence type="ECO:0000313" key="8">
    <source>
        <dbReference type="EMBL" id="TGL62936.1"/>
    </source>
</evidence>
<accession>A0A4R9KA95</accession>
<evidence type="ECO:0000256" key="5">
    <source>
        <dbReference type="ARBA" id="ARBA00023004"/>
    </source>
</evidence>
<keyword evidence="2 6" id="KW-0349">Heme</keyword>